<dbReference type="SUPFAM" id="SSF51045">
    <property type="entry name" value="WW domain"/>
    <property type="match status" value="3"/>
</dbReference>
<evidence type="ECO:0000256" key="4">
    <source>
        <dbReference type="ARBA" id="ARBA00022837"/>
    </source>
</evidence>
<evidence type="ECO:0000259" key="7">
    <source>
        <dbReference type="PROSITE" id="PS50222"/>
    </source>
</evidence>
<dbReference type="InterPro" id="IPR018247">
    <property type="entry name" value="EF_Hand_1_Ca_BS"/>
</dbReference>
<name>A0AB34IWU5_PRYPA</name>
<keyword evidence="4" id="KW-0106">Calcium</keyword>
<dbReference type="AlphaFoldDB" id="A0AB34IWU5"/>
<feature type="compositionally biased region" description="Low complexity" evidence="5">
    <location>
        <begin position="162"/>
        <end position="173"/>
    </location>
</feature>
<comment type="caution">
    <text evidence="8">The sequence shown here is derived from an EMBL/GenBank/DDBJ whole genome shotgun (WGS) entry which is preliminary data.</text>
</comment>
<feature type="domain" description="WW" evidence="6">
    <location>
        <begin position="216"/>
        <end position="249"/>
    </location>
</feature>
<evidence type="ECO:0000256" key="3">
    <source>
        <dbReference type="ARBA" id="ARBA00022553"/>
    </source>
</evidence>
<dbReference type="PROSITE" id="PS50020">
    <property type="entry name" value="WW_DOMAIN_2"/>
    <property type="match status" value="3"/>
</dbReference>
<feature type="domain" description="WW" evidence="6">
    <location>
        <begin position="187"/>
        <end position="213"/>
    </location>
</feature>
<dbReference type="GO" id="GO:0005737">
    <property type="term" value="C:cytoplasm"/>
    <property type="evidence" value="ECO:0007669"/>
    <property type="project" value="UniProtKB-SubCell"/>
</dbReference>
<dbReference type="CDD" id="cd00201">
    <property type="entry name" value="WW"/>
    <property type="match status" value="3"/>
</dbReference>
<dbReference type="PANTHER" id="PTHR14791">
    <property type="entry name" value="BOMB/KIRA PROTEINS"/>
    <property type="match status" value="1"/>
</dbReference>
<dbReference type="Pfam" id="PF00397">
    <property type="entry name" value="WW"/>
    <property type="match status" value="2"/>
</dbReference>
<dbReference type="InterPro" id="IPR001202">
    <property type="entry name" value="WW_dom"/>
</dbReference>
<feature type="region of interest" description="Disordered" evidence="5">
    <location>
        <begin position="162"/>
        <end position="184"/>
    </location>
</feature>
<dbReference type="InterPro" id="IPR002048">
    <property type="entry name" value="EF_hand_dom"/>
</dbReference>
<dbReference type="Gene3D" id="2.20.70.10">
    <property type="match status" value="3"/>
</dbReference>
<dbReference type="PROSITE" id="PS00018">
    <property type="entry name" value="EF_HAND_1"/>
    <property type="match status" value="1"/>
</dbReference>
<proteinExistence type="predicted"/>
<dbReference type="SUPFAM" id="SSF47473">
    <property type="entry name" value="EF-hand"/>
    <property type="match status" value="1"/>
</dbReference>
<dbReference type="SMART" id="SM00456">
    <property type="entry name" value="WW"/>
    <property type="match status" value="3"/>
</dbReference>
<organism evidence="8 9">
    <name type="scientific">Prymnesium parvum</name>
    <name type="common">Toxic golden alga</name>
    <dbReference type="NCBI Taxonomy" id="97485"/>
    <lineage>
        <taxon>Eukaryota</taxon>
        <taxon>Haptista</taxon>
        <taxon>Haptophyta</taxon>
        <taxon>Prymnesiophyceae</taxon>
        <taxon>Prymnesiales</taxon>
        <taxon>Prymnesiaceae</taxon>
        <taxon>Prymnesium</taxon>
    </lineage>
</organism>
<evidence type="ECO:0000256" key="1">
    <source>
        <dbReference type="ARBA" id="ARBA00004496"/>
    </source>
</evidence>
<sequence>MTTEWAMAADEQEPIGKPYYYVPGTDQVTYEPPLPPGWAVAVAYDGRNYYYNSVTGATSYERPNATAPTGVPLDPTAKFSIFDADGDGFLTIPELRRLVHSLRLDLGLRNRVQKMLHDHEVKNSFIDRAGITAMFKQLEADLAASTASSPYTKWKDGIGPSFGPGSLLSGPSPDGATRRHVESTTHISLPSGWHEAQDSTGRSYYYDSEGRATYETPLPEGWAAVLSGDGRKYYYCERTRETTYDRPRFPASRELPESTLEGSNLVSSSSRLAGGASPSNLFPESGFLDSVKWANAKRAGEYASRASLAIHAVVDHAMQELLHHEPDDIELFFATHFQKCLAARGPPRMSSIHTTHQFKNAG</sequence>
<feature type="compositionally biased region" description="Polar residues" evidence="5">
    <location>
        <begin position="260"/>
        <end position="276"/>
    </location>
</feature>
<evidence type="ECO:0000313" key="9">
    <source>
        <dbReference type="Proteomes" id="UP001515480"/>
    </source>
</evidence>
<keyword evidence="3" id="KW-0597">Phosphoprotein</keyword>
<evidence type="ECO:0000313" key="8">
    <source>
        <dbReference type="EMBL" id="KAL1508367.1"/>
    </source>
</evidence>
<evidence type="ECO:0000256" key="2">
    <source>
        <dbReference type="ARBA" id="ARBA00022490"/>
    </source>
</evidence>
<feature type="domain" description="EF-hand" evidence="7">
    <location>
        <begin position="79"/>
        <end position="105"/>
    </location>
</feature>
<evidence type="ECO:0000256" key="5">
    <source>
        <dbReference type="SAM" id="MobiDB-lite"/>
    </source>
</evidence>
<feature type="region of interest" description="Disordered" evidence="5">
    <location>
        <begin position="247"/>
        <end position="276"/>
    </location>
</feature>
<dbReference type="InterPro" id="IPR051105">
    <property type="entry name" value="WWC/KIBRA_Hippo_Reg"/>
</dbReference>
<keyword evidence="2" id="KW-0963">Cytoplasm</keyword>
<comment type="subcellular location">
    <subcellularLocation>
        <location evidence="1">Cytoplasm</location>
    </subcellularLocation>
</comment>
<evidence type="ECO:0008006" key="10">
    <source>
        <dbReference type="Google" id="ProtNLM"/>
    </source>
</evidence>
<dbReference type="Gene3D" id="1.10.238.10">
    <property type="entry name" value="EF-hand"/>
    <property type="match status" value="1"/>
</dbReference>
<dbReference type="InterPro" id="IPR036020">
    <property type="entry name" value="WW_dom_sf"/>
</dbReference>
<feature type="domain" description="WW" evidence="6">
    <location>
        <begin position="32"/>
        <end position="65"/>
    </location>
</feature>
<evidence type="ECO:0000259" key="6">
    <source>
        <dbReference type="PROSITE" id="PS50020"/>
    </source>
</evidence>
<protein>
    <recommendedName>
        <fullName evidence="10">Calmodulin</fullName>
    </recommendedName>
</protein>
<dbReference type="GO" id="GO:0005509">
    <property type="term" value="F:calcium ion binding"/>
    <property type="evidence" value="ECO:0007669"/>
    <property type="project" value="InterPro"/>
</dbReference>
<dbReference type="PROSITE" id="PS01159">
    <property type="entry name" value="WW_DOMAIN_1"/>
    <property type="match status" value="2"/>
</dbReference>
<dbReference type="InterPro" id="IPR011992">
    <property type="entry name" value="EF-hand-dom_pair"/>
</dbReference>
<accession>A0AB34IWU5</accession>
<dbReference type="PANTHER" id="PTHR14791:SF29">
    <property type="entry name" value="PROTEIN KIBRA"/>
    <property type="match status" value="1"/>
</dbReference>
<dbReference type="Proteomes" id="UP001515480">
    <property type="component" value="Unassembled WGS sequence"/>
</dbReference>
<gene>
    <name evidence="8" type="ORF">AB1Y20_004477</name>
</gene>
<reference evidence="8 9" key="1">
    <citation type="journal article" date="2024" name="Science">
        <title>Giant polyketide synthase enzymes in the biosynthesis of giant marine polyether toxins.</title>
        <authorList>
            <person name="Fallon T.R."/>
            <person name="Shende V.V."/>
            <person name="Wierzbicki I.H."/>
            <person name="Pendleton A.L."/>
            <person name="Watervoot N.F."/>
            <person name="Auber R.P."/>
            <person name="Gonzalez D.J."/>
            <person name="Wisecaver J.H."/>
            <person name="Moore B.S."/>
        </authorList>
    </citation>
    <scope>NUCLEOTIDE SEQUENCE [LARGE SCALE GENOMIC DNA]</scope>
    <source>
        <strain evidence="8 9">12B1</strain>
    </source>
</reference>
<dbReference type="PROSITE" id="PS50222">
    <property type="entry name" value="EF_HAND_2"/>
    <property type="match status" value="1"/>
</dbReference>
<dbReference type="EMBL" id="JBGBPQ010000016">
    <property type="protein sequence ID" value="KAL1508367.1"/>
    <property type="molecule type" value="Genomic_DNA"/>
</dbReference>
<keyword evidence="9" id="KW-1185">Reference proteome</keyword>